<evidence type="ECO:0000256" key="5">
    <source>
        <dbReference type="ARBA" id="ARBA00022729"/>
    </source>
</evidence>
<evidence type="ECO:0000313" key="13">
    <source>
        <dbReference type="EMBL" id="CAB4735591.1"/>
    </source>
</evidence>
<dbReference type="EMBL" id="CAFAAV010000019">
    <property type="protein sequence ID" value="CAB4806022.1"/>
    <property type="molecule type" value="Genomic_DNA"/>
</dbReference>
<evidence type="ECO:0000313" key="14">
    <source>
        <dbReference type="EMBL" id="CAB4806022.1"/>
    </source>
</evidence>
<feature type="transmembrane region" description="Helical" evidence="9">
    <location>
        <begin position="267"/>
        <end position="284"/>
    </location>
</feature>
<protein>
    <submittedName>
        <fullName evidence="14">Unannotated protein</fullName>
    </submittedName>
</protein>
<feature type="transmembrane region" description="Helical" evidence="9">
    <location>
        <begin position="304"/>
        <end position="328"/>
    </location>
</feature>
<dbReference type="PANTHER" id="PTHR34820:SF4">
    <property type="entry name" value="INNER MEMBRANE PROTEIN YEBZ"/>
    <property type="match status" value="1"/>
</dbReference>
<evidence type="ECO:0000313" key="12">
    <source>
        <dbReference type="EMBL" id="CAB4364627.1"/>
    </source>
</evidence>
<evidence type="ECO:0000256" key="2">
    <source>
        <dbReference type="ARBA" id="ARBA00022475"/>
    </source>
</evidence>
<sequence>MTRTSRWVLSALLAAIALTGTFVGGTAGTVVAHAALQSSTPVANSVLEQGPPQIVLQFDEGIEAGLASITLFDGEVHQIGLGKPVAGSDANSVTATVPELGEGVYAVIWRVTSVDGHVVDGGFSFQVGKGAGGDGQALIDQARRGVRAAPAVRFWYGVARYVGYLSVVALLGAGWWITQGGAALARLAGRRWRQLPLVAAVLLVLSSVAAFLFFGAEAVAGSLSDAFSPSVWGDVAGTRTGALLLGRVGLAVALVALVGVHRRLPQGTLVPVAFVIGLCTLYTFSAVGHPNTLHPAPVWIAVDLFHLAAIAIWLGGLIAFALLPRAALADDAGAQLAKRFSRWALIAVPVVVATGGALTWKLNRGLDGITDTDWGREVLIKVALVAVLLAIAGRSRFLLRRRSAASMRYTVWGEALIGLVIVGVAASIVSLPPEQPIRAQSYAEELAATNGLIALVSLGPGHVGSNEIHINLTPPGGSLAPVAGMTARVALPDGGIPESPVTLKQEGPNHYSGAVTFPRSGAWRLELIVQVTPSETQSLKAVVPIP</sequence>
<evidence type="ECO:0000256" key="1">
    <source>
        <dbReference type="ARBA" id="ARBA00004651"/>
    </source>
</evidence>
<feature type="transmembrane region" description="Helical" evidence="9">
    <location>
        <begin position="340"/>
        <end position="358"/>
    </location>
</feature>
<feature type="transmembrane region" description="Helical" evidence="9">
    <location>
        <begin position="240"/>
        <end position="260"/>
    </location>
</feature>
<comment type="subcellular location">
    <subcellularLocation>
        <location evidence="1">Cell membrane</location>
        <topology evidence="1">Multi-pass membrane protein</topology>
    </subcellularLocation>
</comment>
<evidence type="ECO:0000313" key="16">
    <source>
        <dbReference type="EMBL" id="CAB4984378.1"/>
    </source>
</evidence>
<gene>
    <name evidence="13" type="ORF">UFOPK2656_02516</name>
    <name evidence="14" type="ORF">UFOPK3099_00419</name>
    <name evidence="15" type="ORF">UFOPK3651_02267</name>
    <name evidence="16" type="ORF">UFOPK3931_01024</name>
    <name evidence="12" type="ORF">UFOPK4189_02385</name>
</gene>
<dbReference type="Pfam" id="PF05425">
    <property type="entry name" value="CopD"/>
    <property type="match status" value="1"/>
</dbReference>
<dbReference type="EMBL" id="CAFBOL010000019">
    <property type="protein sequence ID" value="CAB4984378.1"/>
    <property type="molecule type" value="Genomic_DNA"/>
</dbReference>
<keyword evidence="5" id="KW-0732">Signal</keyword>
<evidence type="ECO:0000256" key="3">
    <source>
        <dbReference type="ARBA" id="ARBA00022692"/>
    </source>
</evidence>
<dbReference type="EMBL" id="CAEZYF010000018">
    <property type="protein sequence ID" value="CAB4735591.1"/>
    <property type="molecule type" value="Genomic_DNA"/>
</dbReference>
<dbReference type="GO" id="GO:0006825">
    <property type="term" value="P:copper ion transport"/>
    <property type="evidence" value="ECO:0007669"/>
    <property type="project" value="InterPro"/>
</dbReference>
<feature type="transmembrane region" description="Helical" evidence="9">
    <location>
        <begin position="378"/>
        <end position="399"/>
    </location>
</feature>
<keyword evidence="3 9" id="KW-0812">Transmembrane</keyword>
<dbReference type="EMBL" id="CAFBMT010000013">
    <property type="protein sequence ID" value="CAB4942179.1"/>
    <property type="molecule type" value="Genomic_DNA"/>
</dbReference>
<dbReference type="InterPro" id="IPR014756">
    <property type="entry name" value="Ig_E-set"/>
</dbReference>
<dbReference type="GO" id="GO:0005507">
    <property type="term" value="F:copper ion binding"/>
    <property type="evidence" value="ECO:0007669"/>
    <property type="project" value="InterPro"/>
</dbReference>
<keyword evidence="7" id="KW-0186">Copper</keyword>
<dbReference type="Pfam" id="PF04234">
    <property type="entry name" value="CopC"/>
    <property type="match status" value="1"/>
</dbReference>
<evidence type="ECO:0000313" key="15">
    <source>
        <dbReference type="EMBL" id="CAB4942179.1"/>
    </source>
</evidence>
<evidence type="ECO:0000256" key="4">
    <source>
        <dbReference type="ARBA" id="ARBA00022723"/>
    </source>
</evidence>
<reference evidence="14" key="1">
    <citation type="submission" date="2020-05" db="EMBL/GenBank/DDBJ databases">
        <authorList>
            <person name="Chiriac C."/>
            <person name="Salcher M."/>
            <person name="Ghai R."/>
            <person name="Kavagutti S V."/>
        </authorList>
    </citation>
    <scope>NUCLEOTIDE SEQUENCE</scope>
</reference>
<feature type="domain" description="Copper resistance protein D" evidence="11">
    <location>
        <begin position="335"/>
        <end position="427"/>
    </location>
</feature>
<organism evidence="14">
    <name type="scientific">freshwater metagenome</name>
    <dbReference type="NCBI Taxonomy" id="449393"/>
    <lineage>
        <taxon>unclassified sequences</taxon>
        <taxon>metagenomes</taxon>
        <taxon>ecological metagenomes</taxon>
    </lineage>
</organism>
<dbReference type="InterPro" id="IPR014755">
    <property type="entry name" value="Cu-Rt/internalin_Ig-like"/>
</dbReference>
<dbReference type="GO" id="GO:0046688">
    <property type="term" value="P:response to copper ion"/>
    <property type="evidence" value="ECO:0007669"/>
    <property type="project" value="InterPro"/>
</dbReference>
<accession>A0A6J6Y9F0</accession>
<dbReference type="AlphaFoldDB" id="A0A6J6Y9F0"/>
<dbReference type="InterPro" id="IPR008457">
    <property type="entry name" value="Cu-R_CopD_dom"/>
</dbReference>
<evidence type="ECO:0000259" key="10">
    <source>
        <dbReference type="Pfam" id="PF04234"/>
    </source>
</evidence>
<dbReference type="GO" id="GO:0005886">
    <property type="term" value="C:plasma membrane"/>
    <property type="evidence" value="ECO:0007669"/>
    <property type="project" value="UniProtKB-SubCell"/>
</dbReference>
<proteinExistence type="predicted"/>
<dbReference type="InterPro" id="IPR007348">
    <property type="entry name" value="CopC_dom"/>
</dbReference>
<dbReference type="Gene3D" id="2.60.40.1220">
    <property type="match status" value="1"/>
</dbReference>
<evidence type="ECO:0000256" key="9">
    <source>
        <dbReference type="SAM" id="Phobius"/>
    </source>
</evidence>
<dbReference type="GO" id="GO:0042597">
    <property type="term" value="C:periplasmic space"/>
    <property type="evidence" value="ECO:0007669"/>
    <property type="project" value="InterPro"/>
</dbReference>
<keyword evidence="8 9" id="KW-0472">Membrane</keyword>
<feature type="transmembrane region" description="Helical" evidence="9">
    <location>
        <begin position="411"/>
        <end position="431"/>
    </location>
</feature>
<evidence type="ECO:0000259" key="11">
    <source>
        <dbReference type="Pfam" id="PF05425"/>
    </source>
</evidence>
<feature type="transmembrane region" description="Helical" evidence="9">
    <location>
        <begin position="161"/>
        <end position="185"/>
    </location>
</feature>
<evidence type="ECO:0000256" key="8">
    <source>
        <dbReference type="ARBA" id="ARBA00023136"/>
    </source>
</evidence>
<name>A0A6J6Y9F0_9ZZZZ</name>
<evidence type="ECO:0000256" key="7">
    <source>
        <dbReference type="ARBA" id="ARBA00023008"/>
    </source>
</evidence>
<keyword evidence="4" id="KW-0479">Metal-binding</keyword>
<feature type="transmembrane region" description="Helical" evidence="9">
    <location>
        <begin position="197"/>
        <end position="220"/>
    </location>
</feature>
<keyword evidence="2" id="KW-1003">Cell membrane</keyword>
<dbReference type="InterPro" id="IPR032694">
    <property type="entry name" value="CopC/D"/>
</dbReference>
<evidence type="ECO:0000256" key="6">
    <source>
        <dbReference type="ARBA" id="ARBA00022989"/>
    </source>
</evidence>
<dbReference type="PANTHER" id="PTHR34820">
    <property type="entry name" value="INNER MEMBRANE PROTEIN YEBZ"/>
    <property type="match status" value="1"/>
</dbReference>
<dbReference type="EMBL" id="CAESGF010000016">
    <property type="protein sequence ID" value="CAB4364627.1"/>
    <property type="molecule type" value="Genomic_DNA"/>
</dbReference>
<keyword evidence="6 9" id="KW-1133">Transmembrane helix</keyword>
<feature type="domain" description="CopC" evidence="10">
    <location>
        <begin position="33"/>
        <end position="127"/>
    </location>
</feature>
<dbReference type="SUPFAM" id="SSF81296">
    <property type="entry name" value="E set domains"/>
    <property type="match status" value="1"/>
</dbReference>